<protein>
    <submittedName>
        <fullName evidence="1">Uncharacterized protein</fullName>
    </submittedName>
</protein>
<keyword evidence="2" id="KW-1185">Reference proteome</keyword>
<sequence length="102" mass="11651">MRKTQTVKVLNPIFDLYKTKLCIRWDTSFDTLLESHSKFAENQTENTAVGDVVSPAFGDAWMRIFEKRPVDDYLREESLPGKLAVVRGVVMKRSDAPEVAVF</sequence>
<evidence type="ECO:0000313" key="2">
    <source>
        <dbReference type="Proteomes" id="UP000582016"/>
    </source>
</evidence>
<accession>A0A8H5JMM9</accession>
<organism evidence="1 2">
    <name type="scientific">Fusarium phyllophilum</name>
    <dbReference type="NCBI Taxonomy" id="47803"/>
    <lineage>
        <taxon>Eukaryota</taxon>
        <taxon>Fungi</taxon>
        <taxon>Dikarya</taxon>
        <taxon>Ascomycota</taxon>
        <taxon>Pezizomycotina</taxon>
        <taxon>Sordariomycetes</taxon>
        <taxon>Hypocreomycetidae</taxon>
        <taxon>Hypocreales</taxon>
        <taxon>Nectriaceae</taxon>
        <taxon>Fusarium</taxon>
        <taxon>Fusarium fujikuroi species complex</taxon>
    </lineage>
</organism>
<dbReference type="AlphaFoldDB" id="A0A8H5JMM9"/>
<evidence type="ECO:0000313" key="1">
    <source>
        <dbReference type="EMBL" id="KAF5557567.1"/>
    </source>
</evidence>
<dbReference type="Proteomes" id="UP000582016">
    <property type="component" value="Unassembled WGS sequence"/>
</dbReference>
<name>A0A8H5JMM9_9HYPO</name>
<dbReference type="EMBL" id="JAAOAQ010000277">
    <property type="protein sequence ID" value="KAF5557567.1"/>
    <property type="molecule type" value="Genomic_DNA"/>
</dbReference>
<gene>
    <name evidence="1" type="ORF">FPHYL_7654</name>
</gene>
<reference evidence="1 2" key="1">
    <citation type="submission" date="2020-05" db="EMBL/GenBank/DDBJ databases">
        <title>Identification and distribution of gene clusters putatively required for synthesis of sphingolipid metabolism inhibitors in phylogenetically diverse species of the filamentous fungus Fusarium.</title>
        <authorList>
            <person name="Kim H.-S."/>
            <person name="Busman M."/>
            <person name="Brown D.W."/>
            <person name="Divon H."/>
            <person name="Uhlig S."/>
            <person name="Proctor R.H."/>
        </authorList>
    </citation>
    <scope>NUCLEOTIDE SEQUENCE [LARGE SCALE GENOMIC DNA]</scope>
    <source>
        <strain evidence="1 2">NRRL 13617</strain>
    </source>
</reference>
<proteinExistence type="predicted"/>
<comment type="caution">
    <text evidence="1">The sequence shown here is derived from an EMBL/GenBank/DDBJ whole genome shotgun (WGS) entry which is preliminary data.</text>
</comment>